<organism evidence="1 2">
    <name type="scientific">Sporanaerobium hydrogeniformans</name>
    <dbReference type="NCBI Taxonomy" id="3072179"/>
    <lineage>
        <taxon>Bacteria</taxon>
        <taxon>Bacillati</taxon>
        <taxon>Bacillota</taxon>
        <taxon>Clostridia</taxon>
        <taxon>Lachnospirales</taxon>
        <taxon>Lachnospiraceae</taxon>
        <taxon>Sporanaerobium</taxon>
    </lineage>
</organism>
<keyword evidence="2" id="KW-1185">Reference proteome</keyword>
<gene>
    <name evidence="1" type="ORF">CS063_00460</name>
</gene>
<accession>A0AC61DG84</accession>
<proteinExistence type="predicted"/>
<sequence length="235" mass="26653">MKRYLNVGVLLKLLVVIGIGGVFGKLLLNGNWATYMHPRMVPYIAIALMLLSGMTFFEIPQVWKPSHHLKMMPALLLLVILMVLVVGEKVIGKDKAIETMSQQSKEQRKAETFSQTDRIEIADEDFGKWYIKIYEEAKLYEGKKIRLKGQVLHDPELGSDEFVPSRRVITCCAADAGSYGFVCRSPQASSLKEDEWVWVTGTLYWQEILGEEIPVIEAIAIEKAEPPIEEYATFE</sequence>
<protein>
    <submittedName>
        <fullName evidence="1">TIGR03943 family protein</fullName>
    </submittedName>
</protein>
<reference evidence="1" key="1">
    <citation type="submission" date="2017-10" db="EMBL/GenBank/DDBJ databases">
        <title>Genome sequence of cellulolytic Lachnospiraceae bacterium XHS1971 isolated from hotspring sediment.</title>
        <authorList>
            <person name="Vasudevan G."/>
            <person name="Joshi A.J."/>
            <person name="Hivarkar S."/>
            <person name="Lanjekar V.B."/>
            <person name="Dhakephalkar P.K."/>
            <person name="Dagar S."/>
        </authorList>
    </citation>
    <scope>NUCLEOTIDE SEQUENCE</scope>
    <source>
        <strain evidence="1">XHS1971</strain>
    </source>
</reference>
<evidence type="ECO:0000313" key="1">
    <source>
        <dbReference type="EMBL" id="PHV71982.1"/>
    </source>
</evidence>
<evidence type="ECO:0000313" key="2">
    <source>
        <dbReference type="Proteomes" id="UP000224460"/>
    </source>
</evidence>
<dbReference type="Proteomes" id="UP000224460">
    <property type="component" value="Unassembled WGS sequence"/>
</dbReference>
<comment type="caution">
    <text evidence="1">The sequence shown here is derived from an EMBL/GenBank/DDBJ whole genome shotgun (WGS) entry which is preliminary data.</text>
</comment>
<name>A0AC61DG84_9FIRM</name>
<dbReference type="EMBL" id="PEDL01000001">
    <property type="protein sequence ID" value="PHV71982.1"/>
    <property type="molecule type" value="Genomic_DNA"/>
</dbReference>